<sequence length="138" mass="16109">MAVGELFLSAFIQMLLQQMSRELLDFVRQEGIQEKLNKWSKILSRLQAVLDDAEEKQYTSRAVKQWLDDLKDLAHDVEDILDEFATEALRRKFMNENQASTSMLQIVQKAEASCYKKNAGLVFFLLILCLLSFLKWWS</sequence>
<evidence type="ECO:0000256" key="1">
    <source>
        <dbReference type="ARBA" id="ARBA00022737"/>
    </source>
</evidence>
<keyword evidence="5" id="KW-0812">Transmembrane</keyword>
<dbReference type="GO" id="GO:0006952">
    <property type="term" value="P:defense response"/>
    <property type="evidence" value="ECO:0007669"/>
    <property type="project" value="UniProtKB-KW"/>
</dbReference>
<evidence type="ECO:0000313" key="8">
    <source>
        <dbReference type="Proteomes" id="UP000619265"/>
    </source>
</evidence>
<keyword evidence="5" id="KW-0472">Membrane</keyword>
<keyword evidence="2" id="KW-0547">Nucleotide-binding</keyword>
<evidence type="ECO:0000256" key="4">
    <source>
        <dbReference type="SAM" id="Coils"/>
    </source>
</evidence>
<reference evidence="7" key="2">
    <citation type="submission" date="2020-03" db="EMBL/GenBank/DDBJ databases">
        <title>Walnut 2.0.</title>
        <authorList>
            <person name="Marrano A."/>
            <person name="Britton M."/>
            <person name="Zimin A.V."/>
            <person name="Zaini P.A."/>
            <person name="Workman R."/>
            <person name="Puiu D."/>
            <person name="Bianco L."/>
            <person name="Allen B.J."/>
            <person name="Troggio M."/>
            <person name="Leslie C.A."/>
            <person name="Timp W."/>
            <person name="Dendekar A."/>
            <person name="Salzberg S.L."/>
            <person name="Neale D.B."/>
        </authorList>
    </citation>
    <scope>NUCLEOTIDE SEQUENCE</scope>
    <source>
        <tissue evidence="7">Leaves</tissue>
    </source>
</reference>
<feature type="coiled-coil region" evidence="4">
    <location>
        <begin position="36"/>
        <end position="87"/>
    </location>
</feature>
<name>A0A833WF28_JUGRE</name>
<evidence type="ECO:0000256" key="5">
    <source>
        <dbReference type="SAM" id="Phobius"/>
    </source>
</evidence>
<protein>
    <recommendedName>
        <fullName evidence="6">Disease resistance N-terminal domain-containing protein</fullName>
    </recommendedName>
</protein>
<dbReference type="AlphaFoldDB" id="A0A833WF28"/>
<comment type="caution">
    <text evidence="7">The sequence shown here is derived from an EMBL/GenBank/DDBJ whole genome shotgun (WGS) entry which is preliminary data.</text>
</comment>
<evidence type="ECO:0000256" key="3">
    <source>
        <dbReference type="ARBA" id="ARBA00022821"/>
    </source>
</evidence>
<keyword evidence="5" id="KW-1133">Transmembrane helix</keyword>
<organism evidence="7 8">
    <name type="scientific">Juglans regia</name>
    <name type="common">English walnut</name>
    <dbReference type="NCBI Taxonomy" id="51240"/>
    <lineage>
        <taxon>Eukaryota</taxon>
        <taxon>Viridiplantae</taxon>
        <taxon>Streptophyta</taxon>
        <taxon>Embryophyta</taxon>
        <taxon>Tracheophyta</taxon>
        <taxon>Spermatophyta</taxon>
        <taxon>Magnoliopsida</taxon>
        <taxon>eudicotyledons</taxon>
        <taxon>Gunneridae</taxon>
        <taxon>Pentapetalae</taxon>
        <taxon>rosids</taxon>
        <taxon>fabids</taxon>
        <taxon>Fagales</taxon>
        <taxon>Juglandaceae</taxon>
        <taxon>Juglans</taxon>
    </lineage>
</organism>
<dbReference type="Gene3D" id="1.20.5.4130">
    <property type="match status" value="1"/>
</dbReference>
<proteinExistence type="predicted"/>
<keyword evidence="4" id="KW-0175">Coiled coil</keyword>
<dbReference type="GO" id="GO:0000166">
    <property type="term" value="F:nucleotide binding"/>
    <property type="evidence" value="ECO:0007669"/>
    <property type="project" value="UniProtKB-KW"/>
</dbReference>
<feature type="transmembrane region" description="Helical" evidence="5">
    <location>
        <begin position="119"/>
        <end position="137"/>
    </location>
</feature>
<evidence type="ECO:0000256" key="2">
    <source>
        <dbReference type="ARBA" id="ARBA00022741"/>
    </source>
</evidence>
<reference evidence="7" key="1">
    <citation type="submission" date="2015-10" db="EMBL/GenBank/DDBJ databases">
        <authorList>
            <person name="Martinez-Garcia P.J."/>
            <person name="Crepeau M.W."/>
            <person name="Puiu D."/>
            <person name="Gonzalez-Ibeas D."/>
            <person name="Whalen J."/>
            <person name="Stevens K."/>
            <person name="Paul R."/>
            <person name="Butterfield T."/>
            <person name="Britton M."/>
            <person name="Reagan R."/>
            <person name="Chakraborty S."/>
            <person name="Walawage S.L."/>
            <person name="Vasquez-Gross H.A."/>
            <person name="Cardeno C."/>
            <person name="Famula R."/>
            <person name="Pratt K."/>
            <person name="Kuruganti S."/>
            <person name="Aradhya M.K."/>
            <person name="Leslie C.A."/>
            <person name="Dandekar A.M."/>
            <person name="Salzberg S.L."/>
            <person name="Wegrzyn J.L."/>
            <person name="Langley C.H."/>
            <person name="Neale D.B."/>
        </authorList>
    </citation>
    <scope>NUCLEOTIDE SEQUENCE</scope>
    <source>
        <tissue evidence="7">Leaves</tissue>
    </source>
</reference>
<dbReference type="Proteomes" id="UP000619265">
    <property type="component" value="Unassembled WGS sequence"/>
</dbReference>
<dbReference type="Pfam" id="PF18052">
    <property type="entry name" value="Rx_N"/>
    <property type="match status" value="1"/>
</dbReference>
<dbReference type="Gramene" id="Jr14_09810_p1">
    <property type="protein sequence ID" value="cds.Jr14_09810_p1"/>
    <property type="gene ID" value="Jr14_09810"/>
</dbReference>
<evidence type="ECO:0000313" key="7">
    <source>
        <dbReference type="EMBL" id="KAF5446798.1"/>
    </source>
</evidence>
<evidence type="ECO:0000259" key="6">
    <source>
        <dbReference type="Pfam" id="PF18052"/>
    </source>
</evidence>
<gene>
    <name evidence="7" type="ORF">F2P56_032399</name>
</gene>
<dbReference type="InterPro" id="IPR041118">
    <property type="entry name" value="Rx_N"/>
</dbReference>
<keyword evidence="3" id="KW-0611">Plant defense</keyword>
<feature type="domain" description="Disease resistance N-terminal" evidence="6">
    <location>
        <begin position="7"/>
        <end position="98"/>
    </location>
</feature>
<accession>A0A833WF28</accession>
<dbReference type="EMBL" id="LIHL02000014">
    <property type="protein sequence ID" value="KAF5446798.1"/>
    <property type="molecule type" value="Genomic_DNA"/>
</dbReference>
<keyword evidence="1" id="KW-0677">Repeat</keyword>